<accession>A0A8T9CA97</accession>
<keyword evidence="5" id="KW-1185">Reference proteome</keyword>
<keyword evidence="2" id="KW-0812">Transmembrane</keyword>
<feature type="compositionally biased region" description="Basic and acidic residues" evidence="1">
    <location>
        <begin position="358"/>
        <end position="367"/>
    </location>
</feature>
<comment type="caution">
    <text evidence="4">The sequence shown here is derived from an EMBL/GenBank/DDBJ whole genome shotgun (WGS) entry which is preliminary data.</text>
</comment>
<proteinExistence type="predicted"/>
<keyword evidence="3" id="KW-0732">Signal</keyword>
<evidence type="ECO:0000256" key="2">
    <source>
        <dbReference type="SAM" id="Phobius"/>
    </source>
</evidence>
<feature type="signal peptide" evidence="3">
    <location>
        <begin position="1"/>
        <end position="17"/>
    </location>
</feature>
<feature type="compositionally biased region" description="Polar residues" evidence="1">
    <location>
        <begin position="341"/>
        <end position="352"/>
    </location>
</feature>
<protein>
    <recommendedName>
        <fullName evidence="6">Extracellular membrane protein CFEM domain-containing protein</fullName>
    </recommendedName>
</protein>
<dbReference type="OrthoDB" id="3630276at2759"/>
<feature type="transmembrane region" description="Helical" evidence="2">
    <location>
        <begin position="234"/>
        <end position="256"/>
    </location>
</feature>
<organism evidence="4 5">
    <name type="scientific">Lachnellula suecica</name>
    <dbReference type="NCBI Taxonomy" id="602035"/>
    <lineage>
        <taxon>Eukaryota</taxon>
        <taxon>Fungi</taxon>
        <taxon>Dikarya</taxon>
        <taxon>Ascomycota</taxon>
        <taxon>Pezizomycotina</taxon>
        <taxon>Leotiomycetes</taxon>
        <taxon>Helotiales</taxon>
        <taxon>Lachnaceae</taxon>
        <taxon>Lachnellula</taxon>
    </lineage>
</organism>
<evidence type="ECO:0000313" key="5">
    <source>
        <dbReference type="Proteomes" id="UP000469558"/>
    </source>
</evidence>
<dbReference type="Proteomes" id="UP000469558">
    <property type="component" value="Unassembled WGS sequence"/>
</dbReference>
<dbReference type="PROSITE" id="PS51257">
    <property type="entry name" value="PROKAR_LIPOPROTEIN"/>
    <property type="match status" value="1"/>
</dbReference>
<evidence type="ECO:0008006" key="6">
    <source>
        <dbReference type="Google" id="ProtNLM"/>
    </source>
</evidence>
<evidence type="ECO:0000313" key="4">
    <source>
        <dbReference type="EMBL" id="TVY82558.1"/>
    </source>
</evidence>
<gene>
    <name evidence="4" type="ORF">LSUE1_G002859</name>
</gene>
<feature type="region of interest" description="Disordered" evidence="1">
    <location>
        <begin position="139"/>
        <end position="173"/>
    </location>
</feature>
<evidence type="ECO:0000256" key="1">
    <source>
        <dbReference type="SAM" id="MobiDB-lite"/>
    </source>
</evidence>
<feature type="chain" id="PRO_5035758752" description="Extracellular membrane protein CFEM domain-containing protein" evidence="3">
    <location>
        <begin position="18"/>
        <end position="367"/>
    </location>
</feature>
<keyword evidence="2" id="KW-1133">Transmembrane helix</keyword>
<keyword evidence="2" id="KW-0472">Membrane</keyword>
<dbReference type="EMBL" id="QGMK01000302">
    <property type="protein sequence ID" value="TVY82558.1"/>
    <property type="molecule type" value="Genomic_DNA"/>
</dbReference>
<sequence length="367" mass="37289">MRPSPFGLLATAAVVSAMSTSCANDNFDELLIKTSCGDNSIISKCIREQVGAFRLEEISPCFIAGGCKKKDAVWFMQECNMVDTKQDLKKRATDDSTTADKTTATTAKTSATKVVSTSAASTKASSTAAASGTTASVSTASPTAVSTDSSSSTSSGSTSGSSSVSTSSAGVTSANTCSTTWTTSASACTTSGQSVSCTPTTLAASSCIASLLCFPSIGPDSCMERNAPLTTSGIVVSAVFGLGISATIIVLIVMCLKARSKANRDNRERAALLAGVNSKPAMKDVELSPYNAGGPGAGVSDSNLPLVTPGGVRSEQTGYSGTQQEYFGQQGGGYDVGVSPGSHSQGVPQIQLGQLPHWSDEHNNGRL</sequence>
<evidence type="ECO:0000256" key="3">
    <source>
        <dbReference type="SAM" id="SignalP"/>
    </source>
</evidence>
<dbReference type="AlphaFoldDB" id="A0A8T9CA97"/>
<feature type="region of interest" description="Disordered" evidence="1">
    <location>
        <begin position="323"/>
        <end position="367"/>
    </location>
</feature>
<reference evidence="4 5" key="1">
    <citation type="submission" date="2018-05" db="EMBL/GenBank/DDBJ databases">
        <title>Genome sequencing and assembly of the regulated plant pathogen Lachnellula willkommii and related sister species for the development of diagnostic species identification markers.</title>
        <authorList>
            <person name="Giroux E."/>
            <person name="Bilodeau G."/>
        </authorList>
    </citation>
    <scope>NUCLEOTIDE SEQUENCE [LARGE SCALE GENOMIC DNA]</scope>
    <source>
        <strain evidence="4 5">CBS 268.59</strain>
    </source>
</reference>
<name>A0A8T9CA97_9HELO</name>